<evidence type="ECO:0000313" key="3">
    <source>
        <dbReference type="Proteomes" id="UP001501371"/>
    </source>
</evidence>
<name>A0ABN1V0T3_9ACTN</name>
<feature type="region of interest" description="Disordered" evidence="1">
    <location>
        <begin position="1"/>
        <end position="65"/>
    </location>
</feature>
<sequence length="65" mass="7293">MKSVTGPGRAPRGRGAVRSPHPRSQHPVRDTHVRRTRIPYTQVSNHIRERQESIGIGVPVYSGQK</sequence>
<reference evidence="2 3" key="1">
    <citation type="journal article" date="2019" name="Int. J. Syst. Evol. Microbiol.">
        <title>The Global Catalogue of Microorganisms (GCM) 10K type strain sequencing project: providing services to taxonomists for standard genome sequencing and annotation.</title>
        <authorList>
            <consortium name="The Broad Institute Genomics Platform"/>
            <consortium name="The Broad Institute Genome Sequencing Center for Infectious Disease"/>
            <person name="Wu L."/>
            <person name="Ma J."/>
        </authorList>
    </citation>
    <scope>NUCLEOTIDE SEQUENCE [LARGE SCALE GENOMIC DNA]</scope>
    <source>
        <strain evidence="2 3">JCM 12696</strain>
    </source>
</reference>
<keyword evidence="3" id="KW-1185">Reference proteome</keyword>
<gene>
    <name evidence="2" type="ORF">GCM10009654_51880</name>
</gene>
<accession>A0ABN1V0T3</accession>
<comment type="caution">
    <text evidence="2">The sequence shown here is derived from an EMBL/GenBank/DDBJ whole genome shotgun (WGS) entry which is preliminary data.</text>
</comment>
<proteinExistence type="predicted"/>
<feature type="compositionally biased region" description="Low complexity" evidence="1">
    <location>
        <begin position="1"/>
        <end position="18"/>
    </location>
</feature>
<dbReference type="Proteomes" id="UP001501371">
    <property type="component" value="Unassembled WGS sequence"/>
</dbReference>
<protein>
    <submittedName>
        <fullName evidence="2">Uncharacterized protein</fullName>
    </submittedName>
</protein>
<organism evidence="2 3">
    <name type="scientific">Streptomyces hebeiensis</name>
    <dbReference type="NCBI Taxonomy" id="229486"/>
    <lineage>
        <taxon>Bacteria</taxon>
        <taxon>Bacillati</taxon>
        <taxon>Actinomycetota</taxon>
        <taxon>Actinomycetes</taxon>
        <taxon>Kitasatosporales</taxon>
        <taxon>Streptomycetaceae</taxon>
        <taxon>Streptomyces</taxon>
    </lineage>
</organism>
<evidence type="ECO:0000256" key="1">
    <source>
        <dbReference type="SAM" id="MobiDB-lite"/>
    </source>
</evidence>
<dbReference type="EMBL" id="BAAAKV010000054">
    <property type="protein sequence ID" value="GAA1187893.1"/>
    <property type="molecule type" value="Genomic_DNA"/>
</dbReference>
<evidence type="ECO:0000313" key="2">
    <source>
        <dbReference type="EMBL" id="GAA1187893.1"/>
    </source>
</evidence>